<dbReference type="PANTHER" id="PTHR16083">
    <property type="entry name" value="LEUCINE RICH REPEAT CONTAINING PROTEIN"/>
    <property type="match status" value="1"/>
</dbReference>
<accession>A0AAF0QXP1</accession>
<proteinExistence type="predicted"/>
<keyword evidence="2" id="KW-1185">Reference proteome</keyword>
<dbReference type="AlphaFoldDB" id="A0AAF0QXP1"/>
<dbReference type="SUPFAM" id="SSF52047">
    <property type="entry name" value="RNI-like"/>
    <property type="match status" value="1"/>
</dbReference>
<sequence length="137" mass="14989">MALLAHLTELDLSDMEKLVSLPSSIGMLKGLVKLDVSFCSKLRSLPQEICDFKNLAKLDASDTQISQPPSSIALLNNLIFLSFEGLCLEDGEYFVFPGVNEGLRSLKILNFNFCNIIDGGLPQDIGCLSSLKELHLS</sequence>
<evidence type="ECO:0000313" key="2">
    <source>
        <dbReference type="Proteomes" id="UP001234989"/>
    </source>
</evidence>
<reference evidence="1" key="1">
    <citation type="submission" date="2023-08" db="EMBL/GenBank/DDBJ databases">
        <title>A de novo genome assembly of Solanum verrucosum Schlechtendal, a Mexican diploid species geographically isolated from the other diploid A-genome species in potato relatives.</title>
        <authorList>
            <person name="Hosaka K."/>
        </authorList>
    </citation>
    <scope>NUCLEOTIDE SEQUENCE</scope>
    <source>
        <tissue evidence="1">Young leaves</tissue>
    </source>
</reference>
<dbReference type="InterPro" id="IPR001611">
    <property type="entry name" value="Leu-rich_rpt"/>
</dbReference>
<evidence type="ECO:0000313" key="1">
    <source>
        <dbReference type="EMBL" id="WMV32354.1"/>
    </source>
</evidence>
<name>A0AAF0QXP1_SOLVR</name>
<organism evidence="1 2">
    <name type="scientific">Solanum verrucosum</name>
    <dbReference type="NCBI Taxonomy" id="315347"/>
    <lineage>
        <taxon>Eukaryota</taxon>
        <taxon>Viridiplantae</taxon>
        <taxon>Streptophyta</taxon>
        <taxon>Embryophyta</taxon>
        <taxon>Tracheophyta</taxon>
        <taxon>Spermatophyta</taxon>
        <taxon>Magnoliopsida</taxon>
        <taxon>eudicotyledons</taxon>
        <taxon>Gunneridae</taxon>
        <taxon>Pentapetalae</taxon>
        <taxon>asterids</taxon>
        <taxon>lamiids</taxon>
        <taxon>Solanales</taxon>
        <taxon>Solanaceae</taxon>
        <taxon>Solanoideae</taxon>
        <taxon>Solaneae</taxon>
        <taxon>Solanum</taxon>
    </lineage>
</organism>
<dbReference type="EMBL" id="CP133617">
    <property type="protein sequence ID" value="WMV32354.1"/>
    <property type="molecule type" value="Genomic_DNA"/>
</dbReference>
<gene>
    <name evidence="1" type="ORF">MTR67_025739</name>
</gene>
<dbReference type="InterPro" id="IPR032675">
    <property type="entry name" value="LRR_dom_sf"/>
</dbReference>
<protein>
    <submittedName>
        <fullName evidence="1">Uncharacterized protein</fullName>
    </submittedName>
</protein>
<dbReference type="PANTHER" id="PTHR16083:SF52">
    <property type="entry name" value="TMV RESISTANCE PROTEIN N-LIKE"/>
    <property type="match status" value="1"/>
</dbReference>
<dbReference type="Gene3D" id="3.80.10.10">
    <property type="entry name" value="Ribonuclease Inhibitor"/>
    <property type="match status" value="1"/>
</dbReference>
<dbReference type="Pfam" id="PF00560">
    <property type="entry name" value="LRR_1"/>
    <property type="match status" value="1"/>
</dbReference>
<dbReference type="Proteomes" id="UP001234989">
    <property type="component" value="Chromosome 6"/>
</dbReference>